<dbReference type="PROSITE" id="PS50075">
    <property type="entry name" value="CARRIER"/>
    <property type="match status" value="1"/>
</dbReference>
<dbReference type="AlphaFoldDB" id="A0A6J7E4L8"/>
<name>A0A6J7E4L8_9ZZZZ</name>
<dbReference type="EMBL" id="CAFBLS010000121">
    <property type="protein sequence ID" value="CAB4877856.1"/>
    <property type="molecule type" value="Genomic_DNA"/>
</dbReference>
<feature type="domain" description="Carrier" evidence="1">
    <location>
        <begin position="6"/>
        <end position="85"/>
    </location>
</feature>
<gene>
    <name evidence="2" type="ORF">UFOPK3402_01054</name>
</gene>
<sequence length="86" mass="9287">MNGHKAAGDAVRALVLDEVLRIAPDIEPSALDDTADLRRTADLDSLDFQTLIEAIAARTGVVVPEGDYQQVRSLQGMTDYISSRMG</sequence>
<proteinExistence type="predicted"/>
<dbReference type="Pfam" id="PF00550">
    <property type="entry name" value="PP-binding"/>
    <property type="match status" value="1"/>
</dbReference>
<dbReference type="SUPFAM" id="SSF47336">
    <property type="entry name" value="ACP-like"/>
    <property type="match status" value="1"/>
</dbReference>
<dbReference type="InterPro" id="IPR009081">
    <property type="entry name" value="PP-bd_ACP"/>
</dbReference>
<evidence type="ECO:0000313" key="2">
    <source>
        <dbReference type="EMBL" id="CAB4877856.1"/>
    </source>
</evidence>
<protein>
    <submittedName>
        <fullName evidence="2">Unannotated protein</fullName>
    </submittedName>
</protein>
<accession>A0A6J7E4L8</accession>
<reference evidence="2" key="1">
    <citation type="submission" date="2020-05" db="EMBL/GenBank/DDBJ databases">
        <authorList>
            <person name="Chiriac C."/>
            <person name="Salcher M."/>
            <person name="Ghai R."/>
            <person name="Kavagutti S V."/>
        </authorList>
    </citation>
    <scope>NUCLEOTIDE SEQUENCE</scope>
</reference>
<organism evidence="2">
    <name type="scientific">freshwater metagenome</name>
    <dbReference type="NCBI Taxonomy" id="449393"/>
    <lineage>
        <taxon>unclassified sequences</taxon>
        <taxon>metagenomes</taxon>
        <taxon>ecological metagenomes</taxon>
    </lineage>
</organism>
<evidence type="ECO:0000259" key="1">
    <source>
        <dbReference type="PROSITE" id="PS50075"/>
    </source>
</evidence>
<dbReference type="InterPro" id="IPR036736">
    <property type="entry name" value="ACP-like_sf"/>
</dbReference>
<dbReference type="Gene3D" id="1.10.1200.10">
    <property type="entry name" value="ACP-like"/>
    <property type="match status" value="1"/>
</dbReference>